<keyword evidence="2" id="KW-1133">Transmembrane helix</keyword>
<gene>
    <name evidence="3" type="ORF">UG56_009810</name>
</gene>
<feature type="transmembrane region" description="Helical" evidence="2">
    <location>
        <begin position="169"/>
        <end position="191"/>
    </location>
</feature>
<name>A0A1J4N6B7_9ACTN</name>
<proteinExistence type="predicted"/>
<protein>
    <submittedName>
        <fullName evidence="3">Uncharacterized protein</fullName>
    </submittedName>
</protein>
<evidence type="ECO:0000256" key="1">
    <source>
        <dbReference type="SAM" id="MobiDB-lite"/>
    </source>
</evidence>
<keyword evidence="2" id="KW-0472">Membrane</keyword>
<keyword evidence="2" id="KW-0812">Transmembrane</keyword>
<dbReference type="STRING" id="1844.UG56_009810"/>
<evidence type="ECO:0000256" key="2">
    <source>
        <dbReference type="SAM" id="Phobius"/>
    </source>
</evidence>
<accession>A0A1J4N6B7</accession>
<evidence type="ECO:0000313" key="4">
    <source>
        <dbReference type="Proteomes" id="UP000033772"/>
    </source>
</evidence>
<evidence type="ECO:0000313" key="3">
    <source>
        <dbReference type="EMBL" id="OIJ27060.1"/>
    </source>
</evidence>
<reference evidence="3" key="1">
    <citation type="submission" date="2016-10" db="EMBL/GenBank/DDBJ databases">
        <title>Draft Genome Sequence of Nocardioides luteus Strain BAFB, an Alkane-Degrading Bacterium Isolated from JP-7 Polluted Soil.</title>
        <authorList>
            <person name="Brown L."/>
            <person name="Ruiz O.N."/>
            <person name="Gunasekera T."/>
        </authorList>
    </citation>
    <scope>NUCLEOTIDE SEQUENCE [LARGE SCALE GENOMIC DNA]</scope>
    <source>
        <strain evidence="3">BAFB</strain>
    </source>
</reference>
<comment type="caution">
    <text evidence="3">The sequence shown here is derived from an EMBL/GenBank/DDBJ whole genome shotgun (WGS) entry which is preliminary data.</text>
</comment>
<dbReference type="Proteomes" id="UP000033772">
    <property type="component" value="Unassembled WGS sequence"/>
</dbReference>
<sequence length="197" mass="20487">MTLLSLMLVPPASADTATPVSTCSSGDRSYTSVGATSATATAPDGYLISSFCVVGRGNAGAERHTLSAPERTVVVSHSTGKQLESYSVTYVRIPVPSVPEPADETDEETEPRAERSADAQKATAEPSRSATAKKSQVAEDVSPLGALPGDGEELKVTRFEETDDSEDRWSVLVVGGIIVVGLLAGAIALTVRLPGQR</sequence>
<dbReference type="EMBL" id="JZDQ02000011">
    <property type="protein sequence ID" value="OIJ27060.1"/>
    <property type="molecule type" value="Genomic_DNA"/>
</dbReference>
<feature type="region of interest" description="Disordered" evidence="1">
    <location>
        <begin position="94"/>
        <end position="154"/>
    </location>
</feature>
<organism evidence="3 4">
    <name type="scientific">Nocardioides luteus</name>
    <dbReference type="NCBI Taxonomy" id="1844"/>
    <lineage>
        <taxon>Bacteria</taxon>
        <taxon>Bacillati</taxon>
        <taxon>Actinomycetota</taxon>
        <taxon>Actinomycetes</taxon>
        <taxon>Propionibacteriales</taxon>
        <taxon>Nocardioidaceae</taxon>
        <taxon>Nocardioides</taxon>
    </lineage>
</organism>
<dbReference type="AlphaFoldDB" id="A0A1J4N6B7"/>
<keyword evidence="4" id="KW-1185">Reference proteome</keyword>